<accession>A0A838AB49</accession>
<sequence>MAQTNLTFDIFARDRTKGTFGKLGKEAGAVTSKLKEFGKRAALAGGVAATAFGVKGVQGFLQFDDAMNRSLAIMGEVSGPMRRKMESAAREVGKTTRMSASEAAESYFFLASAGLDAEQSIGAMPQVASFAQAGMFDMATATDLATDAQSALGMASDDAQENISNLTRVTDVLVKANTLANASVEQFSQSLTQKAGAALRNVNKDIEEGVAVLGVFADQGIKGERAGTALTAVLEQMQRQAINNKEEFEELNVEIFDADGNMRNMAGIVEDLESALGGMSTEQRKAALEQLGFNRQALNGIQALMGNSDALREYEGELENAGGTAQSVADNQMESFSAKLDVLKSRAADAGLALGKSLVEGAFEAGETIQEMARIFGQLPESVRTGIQAVAGLSVAVPVVAGAASKIKGTLRGISAAYASMGTVAKGATLSLGGIGLALTAATTVLGIFATAKADAKARVEKFREAIEADSGALRENSQAAIANEIATSDLAENVQKAGLEFGTVADAIAGSDEAMQSIKEHQRDLSDELIELTSKNELLTESEAARVEELKELIGTSKRVADDTRKYRGEMSTAREEYEIGQKVLEATTEALGDNANANLSAADAQRQYESAVADATLAAVMNGETLDKSTAAGKDNRAELQNMATAALQHADATVRDAKENGNLRDVMPQVQGNMENARAEFIRTAGQMGASETQAEKLANDLGLIPGHYTADVTVNNSQAWSAIQSIKNQLNSVDGRTAQAVIRAQVTGSRITGLASGGPFSDGQTSLVGEEGPELVKFRGNGEVIPHDETKRMMEGRGGAAQPNPAAPKPAPDVHFHFPNFVGNADDLMHTLRKEIRVNGGDVQRVLGQR</sequence>
<dbReference type="Pfam" id="PF10145">
    <property type="entry name" value="PhageMin_Tail"/>
    <property type="match status" value="1"/>
</dbReference>
<dbReference type="PANTHER" id="PTHR37813">
    <property type="entry name" value="FELS-2 PROPHAGE PROTEIN"/>
    <property type="match status" value="1"/>
</dbReference>
<evidence type="ECO:0000313" key="4">
    <source>
        <dbReference type="Proteomes" id="UP000582974"/>
    </source>
</evidence>
<keyword evidence="1" id="KW-1188">Viral release from host cell</keyword>
<evidence type="ECO:0000256" key="1">
    <source>
        <dbReference type="ARBA" id="ARBA00022612"/>
    </source>
</evidence>
<dbReference type="NCBIfam" id="TIGR01760">
    <property type="entry name" value="tape_meas_TP901"/>
    <property type="match status" value="1"/>
</dbReference>
<evidence type="ECO:0000259" key="2">
    <source>
        <dbReference type="Pfam" id="PF10145"/>
    </source>
</evidence>
<reference evidence="3 4" key="1">
    <citation type="submission" date="2020-07" db="EMBL/GenBank/DDBJ databases">
        <title>Genome of Haloechinothrix sp.</title>
        <authorList>
            <person name="Tang S.-K."/>
            <person name="Yang L."/>
            <person name="Zhu W.-Y."/>
        </authorList>
    </citation>
    <scope>NUCLEOTIDE SEQUENCE [LARGE SCALE GENOMIC DNA]</scope>
    <source>
        <strain evidence="3 4">YIM 98757</strain>
    </source>
</reference>
<keyword evidence="4" id="KW-1185">Reference proteome</keyword>
<dbReference type="PANTHER" id="PTHR37813:SF1">
    <property type="entry name" value="FELS-2 PROPHAGE PROTEIN"/>
    <property type="match status" value="1"/>
</dbReference>
<dbReference type="EMBL" id="JACCKD010000004">
    <property type="protein sequence ID" value="MBA0126435.1"/>
    <property type="molecule type" value="Genomic_DNA"/>
</dbReference>
<dbReference type="Proteomes" id="UP000582974">
    <property type="component" value="Unassembled WGS sequence"/>
</dbReference>
<dbReference type="InterPro" id="IPR010090">
    <property type="entry name" value="Phage_tape_meas"/>
</dbReference>
<protein>
    <submittedName>
        <fullName evidence="3">Phage tail tape measure protein</fullName>
    </submittedName>
</protein>
<dbReference type="AlphaFoldDB" id="A0A838AB49"/>
<organism evidence="3 4">
    <name type="scientific">Haloechinothrix aidingensis</name>
    <dbReference type="NCBI Taxonomy" id="2752311"/>
    <lineage>
        <taxon>Bacteria</taxon>
        <taxon>Bacillati</taxon>
        <taxon>Actinomycetota</taxon>
        <taxon>Actinomycetes</taxon>
        <taxon>Pseudonocardiales</taxon>
        <taxon>Pseudonocardiaceae</taxon>
        <taxon>Haloechinothrix</taxon>
    </lineage>
</organism>
<evidence type="ECO:0000313" key="3">
    <source>
        <dbReference type="EMBL" id="MBA0126435.1"/>
    </source>
</evidence>
<dbReference type="RefSeq" id="WP_180893261.1">
    <property type="nucleotide sequence ID" value="NZ_JACCKD010000004.1"/>
</dbReference>
<feature type="domain" description="Phage tail tape measure protein" evidence="2">
    <location>
        <begin position="87"/>
        <end position="291"/>
    </location>
</feature>
<proteinExistence type="predicted"/>
<comment type="caution">
    <text evidence="3">The sequence shown here is derived from an EMBL/GenBank/DDBJ whole genome shotgun (WGS) entry which is preliminary data.</text>
</comment>
<gene>
    <name evidence="3" type="ORF">H0B56_12870</name>
</gene>
<name>A0A838AB49_9PSEU</name>